<name>A0ABQ4MSU2_9BACL</name>
<keyword evidence="2" id="KW-1185">Reference proteome</keyword>
<accession>A0ABQ4MSU2</accession>
<evidence type="ECO:0000313" key="2">
    <source>
        <dbReference type="Proteomes" id="UP000681290"/>
    </source>
</evidence>
<evidence type="ECO:0000313" key="1">
    <source>
        <dbReference type="EMBL" id="GIP59053.1"/>
    </source>
</evidence>
<comment type="caution">
    <text evidence="1">The sequence shown here is derived from an EMBL/GenBank/DDBJ whole genome shotgun (WGS) entry which is preliminary data.</text>
</comment>
<reference evidence="1 2" key="1">
    <citation type="submission" date="2021-03" db="EMBL/GenBank/DDBJ databases">
        <title>Antimicrobial resistance genes in bacteria isolated from Japanese honey, and their potential for conferring macrolide and lincosamide resistance in the American foulbrood pathogen Paenibacillus larvae.</title>
        <authorList>
            <person name="Okamoto M."/>
            <person name="Kumagai M."/>
            <person name="Kanamori H."/>
            <person name="Takamatsu D."/>
        </authorList>
    </citation>
    <scope>NUCLEOTIDE SEQUENCE [LARGE SCALE GENOMIC DNA]</scope>
    <source>
        <strain evidence="1 2">J15TS10</strain>
    </source>
</reference>
<dbReference type="Proteomes" id="UP000681290">
    <property type="component" value="Unassembled WGS sequence"/>
</dbReference>
<gene>
    <name evidence="1" type="ORF">J15TS10_28670</name>
</gene>
<protein>
    <submittedName>
        <fullName evidence="1">Uncharacterized protein</fullName>
    </submittedName>
</protein>
<proteinExistence type="predicted"/>
<dbReference type="EMBL" id="BOSM01000004">
    <property type="protein sequence ID" value="GIP59053.1"/>
    <property type="molecule type" value="Genomic_DNA"/>
</dbReference>
<sequence>MKGRELRLYTVGQYASLLFNGENNLVISIGNTLLWRMVSHLEYGMSTEVMRYIEKILERWG</sequence>
<organism evidence="1 2">
    <name type="scientific">Paenibacillus woosongensis</name>
    <dbReference type="NCBI Taxonomy" id="307580"/>
    <lineage>
        <taxon>Bacteria</taxon>
        <taxon>Bacillati</taxon>
        <taxon>Bacillota</taxon>
        <taxon>Bacilli</taxon>
        <taxon>Bacillales</taxon>
        <taxon>Paenibacillaceae</taxon>
        <taxon>Paenibacillus</taxon>
    </lineage>
</organism>